<gene>
    <name evidence="1" type="primary">set1B</name>
    <name evidence="1" type="ordered locus">EC042_4593A</name>
</gene>
<protein>
    <submittedName>
        <fullName evidence="1">Enterotoxin 1</fullName>
    </submittedName>
</protein>
<dbReference type="EMBL" id="FN554766">
    <property type="protein sequence ID" value="CBG37420.1"/>
    <property type="molecule type" value="Genomic_DNA"/>
</dbReference>
<proteinExistence type="predicted"/>
<evidence type="ECO:0000313" key="1">
    <source>
        <dbReference type="EMBL" id="CBG37420.1"/>
    </source>
</evidence>
<dbReference type="KEGG" id="elo:EC042_4593A"/>
<name>D3GV22_ECO44</name>
<dbReference type="AlphaFoldDB" id="D3GV22"/>
<dbReference type="Proteomes" id="UP000001407">
    <property type="component" value="Chromosome"/>
</dbReference>
<evidence type="ECO:0000313" key="2">
    <source>
        <dbReference type="Proteomes" id="UP000001407"/>
    </source>
</evidence>
<sequence length="61" mass="6850">MVQRNIPFILAPVIHGVRDRGTFLRNDIISCSVIFIHKCPVTSQCDMAVIRLNVTVQRGVT</sequence>
<organism evidence="1 2">
    <name type="scientific">Escherichia coli O44:H18 (strain 042 / EAEC)</name>
    <dbReference type="NCBI Taxonomy" id="216592"/>
    <lineage>
        <taxon>Bacteria</taxon>
        <taxon>Pseudomonadati</taxon>
        <taxon>Pseudomonadota</taxon>
        <taxon>Gammaproteobacteria</taxon>
        <taxon>Enterobacterales</taxon>
        <taxon>Enterobacteriaceae</taxon>
        <taxon>Escherichia</taxon>
    </lineage>
</organism>
<dbReference type="HOGENOM" id="CLU_2915084_0_0_6"/>
<accession>D3GV22</accession>
<reference evidence="1 2" key="1">
    <citation type="journal article" date="2010" name="PLoS ONE">
        <title>Complete genome sequence and comparative metabolic profiling of the prototypical enteroaggregative Escherichia coli strain 042.</title>
        <authorList>
            <person name="Chaudhuri R.R."/>
            <person name="Sebaihia M."/>
            <person name="Hobman J.L."/>
            <person name="Webber M.A."/>
            <person name="Leyton D.L."/>
            <person name="Goldberg M.D."/>
            <person name="Cunningham A.F."/>
            <person name="Scott-Tucker A."/>
            <person name="Ferguson P.R."/>
            <person name="Thomas C.M."/>
            <person name="Frankel G."/>
            <person name="Tang C.M."/>
            <person name="Dudley E.G."/>
            <person name="Roberts I.S."/>
            <person name="Rasko D.A."/>
            <person name="Pallen M.J."/>
            <person name="Parkhill J."/>
            <person name="Nataro J.P."/>
            <person name="Thomson N.R."/>
            <person name="Henderson I.R."/>
        </authorList>
    </citation>
    <scope>NUCLEOTIDE SEQUENCE [LARGE SCALE GENOMIC DNA]</scope>
    <source>
        <strain evidence="2">042 / EAEC</strain>
    </source>
</reference>